<dbReference type="SUPFAM" id="SSF159941">
    <property type="entry name" value="MM3350-like"/>
    <property type="match status" value="1"/>
</dbReference>
<evidence type="ECO:0000313" key="5">
    <source>
        <dbReference type="Proteomes" id="UP000567179"/>
    </source>
</evidence>
<feature type="coiled-coil region" evidence="1">
    <location>
        <begin position="343"/>
        <end position="415"/>
    </location>
</feature>
<gene>
    <name evidence="4" type="ORF">D9619_007433</name>
</gene>
<dbReference type="Pfam" id="PF07929">
    <property type="entry name" value="PRiA4_ORF3"/>
    <property type="match status" value="1"/>
</dbReference>
<dbReference type="Proteomes" id="UP000567179">
    <property type="component" value="Unassembled WGS sequence"/>
</dbReference>
<proteinExistence type="predicted"/>
<keyword evidence="1" id="KW-0175">Coiled coil</keyword>
<comment type="caution">
    <text evidence="4">The sequence shown here is derived from an EMBL/GenBank/DDBJ whole genome shotgun (WGS) entry which is preliminary data.</text>
</comment>
<keyword evidence="5" id="KW-1185">Reference proteome</keyword>
<protein>
    <recommendedName>
        <fullName evidence="3">Plasmid pRiA4b Orf3-like domain-containing protein</fullName>
    </recommendedName>
</protein>
<evidence type="ECO:0000256" key="2">
    <source>
        <dbReference type="SAM" id="MobiDB-lite"/>
    </source>
</evidence>
<accession>A0A8H5B2X2</accession>
<dbReference type="OrthoDB" id="2940229at2759"/>
<name>A0A8H5B2X2_9AGAR</name>
<evidence type="ECO:0000259" key="3">
    <source>
        <dbReference type="Pfam" id="PF07929"/>
    </source>
</evidence>
<reference evidence="4 5" key="1">
    <citation type="journal article" date="2020" name="ISME J.">
        <title>Uncovering the hidden diversity of litter-decomposition mechanisms in mushroom-forming fungi.</title>
        <authorList>
            <person name="Floudas D."/>
            <person name="Bentzer J."/>
            <person name="Ahren D."/>
            <person name="Johansson T."/>
            <person name="Persson P."/>
            <person name="Tunlid A."/>
        </authorList>
    </citation>
    <scope>NUCLEOTIDE SEQUENCE [LARGE SCALE GENOMIC DNA]</scope>
    <source>
        <strain evidence="4 5">CBS 101986</strain>
    </source>
</reference>
<dbReference type="InterPro" id="IPR012912">
    <property type="entry name" value="Plasmid_pRiA4b_Orf3-like"/>
</dbReference>
<dbReference type="AlphaFoldDB" id="A0A8H5B2X2"/>
<sequence length="421" mass="48941">MADVSSTLNPAKRSRDDIDQTPSPRRSPSSCTLAPSGKKRRTLAVKASKLAEFVTANRAPGPDPYRILPMPTTEWIQLRFTLDRFKGVYRVVQVPSNYNFANLHTLVQYLFGWNGFHSHRARVYTNVEMYKSAGRLGCIKSYGQAPPYPDDWRIQDMRPEVQEMEDYIWQRQNGDAAIYEVVAIGKNSGKHKDSRGMFSDYSWHYKVEDNELSLADVWNVEEDKNVSKGEFSNENVGIIYEYEIGCPWSVHITIDDGFYTSPMPGNDIYVVSIKGAPSVEEKHHWDSDHPDGCKKATSDLFLDARNWKLYCKKELATRTLRDRLVVNVLKVGSMTDDEVQDRQNELQAIADTIRKKRDEKEKERKRELRLQRKLEREAELAAEREREKKRQLQIRRKLEREAVLAARRLEEFRRLAAYEDD</sequence>
<organism evidence="4 5">
    <name type="scientific">Psilocybe cf. subviscida</name>
    <dbReference type="NCBI Taxonomy" id="2480587"/>
    <lineage>
        <taxon>Eukaryota</taxon>
        <taxon>Fungi</taxon>
        <taxon>Dikarya</taxon>
        <taxon>Basidiomycota</taxon>
        <taxon>Agaricomycotina</taxon>
        <taxon>Agaricomycetes</taxon>
        <taxon>Agaricomycetidae</taxon>
        <taxon>Agaricales</taxon>
        <taxon>Agaricineae</taxon>
        <taxon>Strophariaceae</taxon>
        <taxon>Psilocybe</taxon>
    </lineage>
</organism>
<feature type="region of interest" description="Disordered" evidence="2">
    <location>
        <begin position="1"/>
        <end position="38"/>
    </location>
</feature>
<dbReference type="Gene3D" id="3.10.290.30">
    <property type="entry name" value="MM3350-like"/>
    <property type="match status" value="1"/>
</dbReference>
<dbReference type="EMBL" id="JAACJJ010000043">
    <property type="protein sequence ID" value="KAF5315068.1"/>
    <property type="molecule type" value="Genomic_DNA"/>
</dbReference>
<evidence type="ECO:0000313" key="4">
    <source>
        <dbReference type="EMBL" id="KAF5315068.1"/>
    </source>
</evidence>
<dbReference type="InterPro" id="IPR024047">
    <property type="entry name" value="MM3350-like_sf"/>
</dbReference>
<evidence type="ECO:0000256" key="1">
    <source>
        <dbReference type="SAM" id="Coils"/>
    </source>
</evidence>
<feature type="domain" description="Plasmid pRiA4b Orf3-like" evidence="3">
    <location>
        <begin position="76"/>
        <end position="260"/>
    </location>
</feature>